<evidence type="ECO:0000256" key="1">
    <source>
        <dbReference type="ARBA" id="ARBA00004141"/>
    </source>
</evidence>
<dbReference type="EMBL" id="JBHTLH010000011">
    <property type="protein sequence ID" value="MFD1124655.1"/>
    <property type="molecule type" value="Genomic_DNA"/>
</dbReference>
<evidence type="ECO:0000256" key="2">
    <source>
        <dbReference type="ARBA" id="ARBA00007524"/>
    </source>
</evidence>
<feature type="transmembrane region" description="Helical" evidence="6">
    <location>
        <begin position="12"/>
        <end position="32"/>
    </location>
</feature>
<dbReference type="RefSeq" id="WP_121978398.1">
    <property type="nucleotide sequence ID" value="NZ_JBHTLH010000011.1"/>
</dbReference>
<keyword evidence="5 6" id="KW-0472">Membrane</keyword>
<dbReference type="PANTHER" id="PTHR10057">
    <property type="entry name" value="PERIPHERAL-TYPE BENZODIAZEPINE RECEPTOR"/>
    <property type="match status" value="1"/>
</dbReference>
<accession>A0ABW3PK22</accession>
<keyword evidence="3 6" id="KW-0812">Transmembrane</keyword>
<dbReference type="Proteomes" id="UP001597156">
    <property type="component" value="Unassembled WGS sequence"/>
</dbReference>
<dbReference type="InterPro" id="IPR004307">
    <property type="entry name" value="TspO_MBR"/>
</dbReference>
<sequence>MIQVKQRQNYWLLAGLIIGIELLGMLSSILSGDVRGIYESLTLPPLSPPGQLFGIVWPALYLLVAISGYLISMAVQPKSVKRPQLIWYGLQLVVNFGWSIIFFGAQMYWLGFLMTIVMDLLVIGCLIRFYPTSRAAAWLLVPYLAWLLFATYLAGGVALLN</sequence>
<organism evidence="7 8">
    <name type="scientific">Lentilactobacillus raoultii</name>
    <dbReference type="NCBI Taxonomy" id="1987503"/>
    <lineage>
        <taxon>Bacteria</taxon>
        <taxon>Bacillati</taxon>
        <taxon>Bacillota</taxon>
        <taxon>Bacilli</taxon>
        <taxon>Lactobacillales</taxon>
        <taxon>Lactobacillaceae</taxon>
        <taxon>Lentilactobacillus</taxon>
    </lineage>
</organism>
<proteinExistence type="inferred from homology"/>
<feature type="transmembrane region" description="Helical" evidence="6">
    <location>
        <begin position="52"/>
        <end position="73"/>
    </location>
</feature>
<feature type="transmembrane region" description="Helical" evidence="6">
    <location>
        <begin position="137"/>
        <end position="160"/>
    </location>
</feature>
<reference evidence="8" key="1">
    <citation type="journal article" date="2019" name="Int. J. Syst. Evol. Microbiol.">
        <title>The Global Catalogue of Microorganisms (GCM) 10K type strain sequencing project: providing services to taxonomists for standard genome sequencing and annotation.</title>
        <authorList>
            <consortium name="The Broad Institute Genomics Platform"/>
            <consortium name="The Broad Institute Genome Sequencing Center for Infectious Disease"/>
            <person name="Wu L."/>
            <person name="Ma J."/>
        </authorList>
    </citation>
    <scope>NUCLEOTIDE SEQUENCE [LARGE SCALE GENOMIC DNA]</scope>
    <source>
        <strain evidence="8">CCUG 71848</strain>
    </source>
</reference>
<evidence type="ECO:0000256" key="6">
    <source>
        <dbReference type="SAM" id="Phobius"/>
    </source>
</evidence>
<comment type="caution">
    <text evidence="7">The sequence shown here is derived from an EMBL/GenBank/DDBJ whole genome shotgun (WGS) entry which is preliminary data.</text>
</comment>
<evidence type="ECO:0000256" key="4">
    <source>
        <dbReference type="ARBA" id="ARBA00022989"/>
    </source>
</evidence>
<dbReference type="PIRSF" id="PIRSF005859">
    <property type="entry name" value="PBR"/>
    <property type="match status" value="1"/>
</dbReference>
<keyword evidence="4 6" id="KW-1133">Transmembrane helix</keyword>
<gene>
    <name evidence="7" type="ORF">ACFQ22_04665</name>
</gene>
<protein>
    <submittedName>
        <fullName evidence="7">TspO/MBR family protein</fullName>
    </submittedName>
</protein>
<evidence type="ECO:0000256" key="5">
    <source>
        <dbReference type="ARBA" id="ARBA00023136"/>
    </source>
</evidence>
<evidence type="ECO:0000313" key="8">
    <source>
        <dbReference type="Proteomes" id="UP001597156"/>
    </source>
</evidence>
<feature type="transmembrane region" description="Helical" evidence="6">
    <location>
        <begin position="109"/>
        <end position="130"/>
    </location>
</feature>
<dbReference type="Gene3D" id="1.20.1260.100">
    <property type="entry name" value="TspO/MBR protein"/>
    <property type="match status" value="1"/>
</dbReference>
<evidence type="ECO:0000313" key="7">
    <source>
        <dbReference type="EMBL" id="MFD1124655.1"/>
    </source>
</evidence>
<dbReference type="CDD" id="cd15904">
    <property type="entry name" value="TSPO_MBR"/>
    <property type="match status" value="1"/>
</dbReference>
<dbReference type="PANTHER" id="PTHR10057:SF0">
    <property type="entry name" value="TRANSLOCATOR PROTEIN"/>
    <property type="match status" value="1"/>
</dbReference>
<evidence type="ECO:0000256" key="3">
    <source>
        <dbReference type="ARBA" id="ARBA00022692"/>
    </source>
</evidence>
<comment type="similarity">
    <text evidence="2">Belongs to the TspO/BZRP family.</text>
</comment>
<comment type="subcellular location">
    <subcellularLocation>
        <location evidence="1">Membrane</location>
        <topology evidence="1">Multi-pass membrane protein</topology>
    </subcellularLocation>
</comment>
<dbReference type="InterPro" id="IPR038330">
    <property type="entry name" value="TspO/MBR-related_sf"/>
</dbReference>
<name>A0ABW3PK22_9LACO</name>
<feature type="transmembrane region" description="Helical" evidence="6">
    <location>
        <begin position="85"/>
        <end position="103"/>
    </location>
</feature>
<keyword evidence="8" id="KW-1185">Reference proteome</keyword>
<dbReference type="Pfam" id="PF03073">
    <property type="entry name" value="TspO_MBR"/>
    <property type="match status" value="1"/>
</dbReference>